<comment type="caution">
    <text evidence="4">The sequence shown here is derived from an EMBL/GenBank/DDBJ whole genome shotgun (WGS) entry which is preliminary data.</text>
</comment>
<organism evidence="4 6">
    <name type="scientific">Ficus carica</name>
    <name type="common">Common fig</name>
    <dbReference type="NCBI Taxonomy" id="3494"/>
    <lineage>
        <taxon>Eukaryota</taxon>
        <taxon>Viridiplantae</taxon>
        <taxon>Streptophyta</taxon>
        <taxon>Embryophyta</taxon>
        <taxon>Tracheophyta</taxon>
        <taxon>Spermatophyta</taxon>
        <taxon>Magnoliopsida</taxon>
        <taxon>eudicotyledons</taxon>
        <taxon>Gunneridae</taxon>
        <taxon>Pentapetalae</taxon>
        <taxon>rosids</taxon>
        <taxon>fabids</taxon>
        <taxon>Rosales</taxon>
        <taxon>Moraceae</taxon>
        <taxon>Ficeae</taxon>
        <taxon>Ficus</taxon>
    </lineage>
</organism>
<evidence type="ECO:0000313" key="4">
    <source>
        <dbReference type="EMBL" id="GMN63241.1"/>
    </source>
</evidence>
<dbReference type="EMBL" id="BTGU01000147">
    <property type="protein sequence ID" value="GMN63289.1"/>
    <property type="molecule type" value="Genomic_DNA"/>
</dbReference>
<evidence type="ECO:0000259" key="3">
    <source>
        <dbReference type="PROSITE" id="PS50076"/>
    </source>
</evidence>
<feature type="transmembrane region" description="Helical" evidence="2">
    <location>
        <begin position="197"/>
        <end position="215"/>
    </location>
</feature>
<name>A0AA88E066_FICCA</name>
<gene>
    <name evidence="4" type="ORF">TIFTF001_032320</name>
    <name evidence="5" type="ORF">TIFTF001_032368</name>
</gene>
<keyword evidence="6" id="KW-1185">Reference proteome</keyword>
<dbReference type="InterPro" id="IPR001623">
    <property type="entry name" value="DnaJ_domain"/>
</dbReference>
<keyword evidence="2" id="KW-0812">Transmembrane</keyword>
<dbReference type="EMBL" id="BTGU01000146">
    <property type="protein sequence ID" value="GMN63241.1"/>
    <property type="molecule type" value="Genomic_DNA"/>
</dbReference>
<protein>
    <recommendedName>
        <fullName evidence="3">J domain-containing protein</fullName>
    </recommendedName>
</protein>
<feature type="region of interest" description="Disordered" evidence="1">
    <location>
        <begin position="49"/>
        <end position="71"/>
    </location>
</feature>
<dbReference type="PROSITE" id="PS50076">
    <property type="entry name" value="DNAJ_2"/>
    <property type="match status" value="1"/>
</dbReference>
<dbReference type="GO" id="GO:0010598">
    <property type="term" value="C:NAD(P)H dehydrogenase complex (plastoquinone)"/>
    <property type="evidence" value="ECO:0007669"/>
    <property type="project" value="InterPro"/>
</dbReference>
<dbReference type="SUPFAM" id="SSF46565">
    <property type="entry name" value="Chaperone J-domain"/>
    <property type="match status" value="1"/>
</dbReference>
<dbReference type="PANTHER" id="PTHR47726">
    <property type="entry name" value="NAD(P)H-QUINONE OXIDOREDUCTASE SUBUNIT U, CHLOROPLASTIC"/>
    <property type="match status" value="1"/>
</dbReference>
<evidence type="ECO:0000313" key="5">
    <source>
        <dbReference type="EMBL" id="GMN63289.1"/>
    </source>
</evidence>
<dbReference type="Gramene" id="FCD_00003803-RA">
    <property type="protein sequence ID" value="FCD_00003803-RA:cds"/>
    <property type="gene ID" value="FCD_00003803"/>
</dbReference>
<dbReference type="InterPro" id="IPR044199">
    <property type="entry name" value="NdhU_chloroplastic"/>
</dbReference>
<dbReference type="FunFam" id="1.10.287.110:FF:000080">
    <property type="entry name" value="NAD(P)H-quinone oxidoreductase subunit U chloroplastic"/>
    <property type="match status" value="1"/>
</dbReference>
<dbReference type="InterPro" id="IPR036869">
    <property type="entry name" value="J_dom_sf"/>
</dbReference>
<feature type="domain" description="J" evidence="3">
    <location>
        <begin position="94"/>
        <end position="158"/>
    </location>
</feature>
<dbReference type="Gene3D" id="1.10.287.110">
    <property type="entry name" value="DnaJ domain"/>
    <property type="match status" value="1"/>
</dbReference>
<dbReference type="PANTHER" id="PTHR47726:SF1">
    <property type="entry name" value="NAD(P)H-QUINONE OXIDOREDUCTASE SUBUNIT U, CHLOROPLASTIC"/>
    <property type="match status" value="1"/>
</dbReference>
<dbReference type="Pfam" id="PF00226">
    <property type="entry name" value="DnaJ"/>
    <property type="match status" value="1"/>
</dbReference>
<dbReference type="Proteomes" id="UP001187192">
    <property type="component" value="Unassembled WGS sequence"/>
</dbReference>
<keyword evidence="2" id="KW-0472">Membrane</keyword>
<keyword evidence="2" id="KW-1133">Transmembrane helix</keyword>
<proteinExistence type="predicted"/>
<dbReference type="GO" id="GO:0009535">
    <property type="term" value="C:chloroplast thylakoid membrane"/>
    <property type="evidence" value="ECO:0007669"/>
    <property type="project" value="InterPro"/>
</dbReference>
<evidence type="ECO:0000256" key="1">
    <source>
        <dbReference type="SAM" id="MobiDB-lite"/>
    </source>
</evidence>
<evidence type="ECO:0000256" key="2">
    <source>
        <dbReference type="SAM" id="Phobius"/>
    </source>
</evidence>
<reference evidence="4" key="1">
    <citation type="submission" date="2023-07" db="EMBL/GenBank/DDBJ databases">
        <title>draft genome sequence of fig (Ficus carica).</title>
        <authorList>
            <person name="Takahashi T."/>
            <person name="Nishimura K."/>
        </authorList>
    </citation>
    <scope>NUCLEOTIDE SEQUENCE</scope>
</reference>
<feature type="region of interest" description="Disordered" evidence="1">
    <location>
        <begin position="170"/>
        <end position="189"/>
    </location>
</feature>
<evidence type="ECO:0000313" key="6">
    <source>
        <dbReference type="Proteomes" id="UP001187192"/>
    </source>
</evidence>
<accession>A0AA88E066</accession>
<dbReference type="AlphaFoldDB" id="A0AA88E066"/>
<sequence length="217" mass="24045">MAVSSSTATLYIACKGFRLPTSTPRNAAPFPNSVALALKPRRFCIRSSNDTSIETSAEEADPDSSIEVPKGPPSLISALNVERALRGIPITDVDHYGRLGLPRGCSNDQVVDAYRSKTEELLNQGLEAEELDQKLELLEESYTILSTPEERRIYDWSLARSENPDRYAWPYEVDSTKPSQESPPAQEPEDIGPTISVGYFILVWLLVSFVLSIALNR</sequence>